<feature type="compositionally biased region" description="Polar residues" evidence="1">
    <location>
        <begin position="120"/>
        <end position="135"/>
    </location>
</feature>
<organism evidence="3">
    <name type="scientific">Candida tenuis (strain ATCC 10573 / BCRC 21748 / CBS 615 / JCM 9827 / NBRC 10315 / NRRL Y-1498 / VKM Y-70)</name>
    <name type="common">Yeast</name>
    <name type="synonym">Yamadazyma tenuis</name>
    <dbReference type="NCBI Taxonomy" id="590646"/>
    <lineage>
        <taxon>Eukaryota</taxon>
        <taxon>Fungi</taxon>
        <taxon>Dikarya</taxon>
        <taxon>Ascomycota</taxon>
        <taxon>Saccharomycotina</taxon>
        <taxon>Pichiomycetes</taxon>
        <taxon>Debaryomycetaceae</taxon>
        <taxon>Yamadazyma</taxon>
    </lineage>
</organism>
<keyword evidence="3" id="KW-1185">Reference proteome</keyword>
<evidence type="ECO:0000256" key="1">
    <source>
        <dbReference type="SAM" id="MobiDB-lite"/>
    </source>
</evidence>
<sequence length="299" mass="31517">MSSISYANIAANGSSSSTTSASNSNGNSNAGTTVTSPAPIPAEIESLAKSEGQVELPLEETSDAGAVEAPENDAAPKTKEKKLAPAPVPATSVWGTHAGAVSGSTSHVTNVDEYKWPTPEEQQANASAKSSNKNQKFIKPITNKWVPINAKVILPNARTQVTQQASNNGNKKNKKNNNTNNNNNKNNRNKKSAPAVNVGVNGGKPQQKRAESSDASARNSEKVNDRKSEDEEIKSLADDLNGSLTLGSPEVPSIPISTPDESVHQPPVNRTVESSSQESYSPGPQYYQNNGSFVPPNSM</sequence>
<dbReference type="KEGG" id="cten:18246848"/>
<feature type="compositionally biased region" description="Basic and acidic residues" evidence="1">
    <location>
        <begin position="74"/>
        <end position="83"/>
    </location>
</feature>
<feature type="non-terminal residue" evidence="2">
    <location>
        <position position="299"/>
    </location>
</feature>
<feature type="region of interest" description="Disordered" evidence="1">
    <location>
        <begin position="1"/>
        <end position="145"/>
    </location>
</feature>
<evidence type="ECO:0000313" key="2">
    <source>
        <dbReference type="EMBL" id="EGV65433.1"/>
    </source>
</evidence>
<evidence type="ECO:0000313" key="3">
    <source>
        <dbReference type="Proteomes" id="UP000000707"/>
    </source>
</evidence>
<dbReference type="EMBL" id="GL996514">
    <property type="protein sequence ID" value="EGV65433.1"/>
    <property type="molecule type" value="Genomic_DNA"/>
</dbReference>
<dbReference type="eggNOG" id="KOG2590">
    <property type="taxonomic scope" value="Eukaryota"/>
</dbReference>
<dbReference type="AlphaFoldDB" id="G3B0M8"/>
<protein>
    <submittedName>
        <fullName evidence="2">Uncharacterized protein</fullName>
    </submittedName>
</protein>
<gene>
    <name evidence="2" type="ORF">CANTEDRAFT_113191</name>
</gene>
<proteinExistence type="predicted"/>
<feature type="compositionally biased region" description="Polar residues" evidence="1">
    <location>
        <begin position="271"/>
        <end position="299"/>
    </location>
</feature>
<name>G3B0M8_CANTC</name>
<dbReference type="STRING" id="590646.G3B0M8"/>
<feature type="region of interest" description="Disordered" evidence="1">
    <location>
        <begin position="157"/>
        <end position="299"/>
    </location>
</feature>
<dbReference type="Proteomes" id="UP000000707">
    <property type="component" value="Unassembled WGS sequence"/>
</dbReference>
<dbReference type="HOGENOM" id="CLU_932400_0_0_1"/>
<feature type="compositionally biased region" description="Low complexity" evidence="1">
    <location>
        <begin position="1"/>
        <end position="36"/>
    </location>
</feature>
<feature type="compositionally biased region" description="Basic and acidic residues" evidence="1">
    <location>
        <begin position="219"/>
        <end position="237"/>
    </location>
</feature>
<accession>G3B0M8</accession>
<reference evidence="2 3" key="1">
    <citation type="journal article" date="2011" name="Proc. Natl. Acad. Sci. U.S.A.">
        <title>Comparative genomics of xylose-fermenting fungi for enhanced biofuel production.</title>
        <authorList>
            <person name="Wohlbach D.J."/>
            <person name="Kuo A."/>
            <person name="Sato T.K."/>
            <person name="Potts K.M."/>
            <person name="Salamov A.A."/>
            <person name="LaButti K.M."/>
            <person name="Sun H."/>
            <person name="Clum A."/>
            <person name="Pangilinan J.L."/>
            <person name="Lindquist E.A."/>
            <person name="Lucas S."/>
            <person name="Lapidus A."/>
            <person name="Jin M."/>
            <person name="Gunawan C."/>
            <person name="Balan V."/>
            <person name="Dale B.E."/>
            <person name="Jeffries T.W."/>
            <person name="Zinkel R."/>
            <person name="Barry K.W."/>
            <person name="Grigoriev I.V."/>
            <person name="Gasch A.P."/>
        </authorList>
    </citation>
    <scope>NUCLEOTIDE SEQUENCE [LARGE SCALE GENOMIC DNA]</scope>
    <source>
        <strain evidence="3">ATCC 10573 / BCRC 21748 / CBS 615 / JCM 9827 / NBRC 10315 / NRRL Y-1498 / VKM Y-70</strain>
    </source>
</reference>
<dbReference type="OrthoDB" id="4026735at2759"/>
<feature type="compositionally biased region" description="Low complexity" evidence="1">
    <location>
        <begin position="176"/>
        <end position="186"/>
    </location>
</feature>
<dbReference type="GeneID" id="18246848"/>
<feature type="compositionally biased region" description="Polar residues" evidence="1">
    <location>
        <begin position="157"/>
        <end position="166"/>
    </location>
</feature>